<evidence type="ECO:0000259" key="8">
    <source>
        <dbReference type="PROSITE" id="PS51462"/>
    </source>
</evidence>
<dbReference type="GO" id="GO:0046872">
    <property type="term" value="F:metal ion binding"/>
    <property type="evidence" value="ECO:0007669"/>
    <property type="project" value="UniProtKB-KW"/>
</dbReference>
<dbReference type="GO" id="GO:0006637">
    <property type="term" value="P:acyl-CoA metabolic process"/>
    <property type="evidence" value="ECO:0007669"/>
    <property type="project" value="UniProtKB-ARBA"/>
</dbReference>
<dbReference type="GO" id="GO:0008893">
    <property type="term" value="F:guanosine-3',5'-bis(diphosphate) 3'-diphosphatase activity"/>
    <property type="evidence" value="ECO:0007669"/>
    <property type="project" value="UniProtKB-ARBA"/>
</dbReference>
<dbReference type="PROSITE" id="PS51462">
    <property type="entry name" value="NUDIX"/>
    <property type="match status" value="1"/>
</dbReference>
<dbReference type="OrthoDB" id="206213at2759"/>
<dbReference type="Gene3D" id="3.90.79.10">
    <property type="entry name" value="Nucleoside Triphosphate Pyrophosphohydrolase"/>
    <property type="match status" value="1"/>
</dbReference>
<evidence type="ECO:0000256" key="7">
    <source>
        <dbReference type="SAM" id="MobiDB-lite"/>
    </source>
</evidence>
<evidence type="ECO:0000313" key="10">
    <source>
        <dbReference type="Proteomes" id="UP000825935"/>
    </source>
</evidence>
<feature type="domain" description="Nudix hydrolase" evidence="8">
    <location>
        <begin position="82"/>
        <end position="238"/>
    </location>
</feature>
<evidence type="ECO:0000313" key="9">
    <source>
        <dbReference type="EMBL" id="KAH7296315.1"/>
    </source>
</evidence>
<sequence length="271" mass="30483">MPTKMFSSLRSTELVQVDWGSEKVRNLAEQLISYKRPCNFLGPDEDDDHENDELKSGSVSSSYGIPEETAKLIHRLPPDVGKKKAAVLICLFLDEAGDFRVILTRRAKSLSSHSGEVALPGGKRDKEDANNVETALREAREEIGLDPSLVKVVTYLEPFLSKHLLRVTPVVALLLDRSKISLTPNKGEVDAVFDAPLEMFLKKEHHRSEEREWIGFAYRVHYFDYKASDGRHLIWGLTASILIRCASVIYQQSPEFGISPEFVPITNHVPV</sequence>
<evidence type="ECO:0000256" key="6">
    <source>
        <dbReference type="ARBA" id="ARBA00023211"/>
    </source>
</evidence>
<gene>
    <name evidence="9" type="ORF">KP509_26G018900</name>
</gene>
<protein>
    <recommendedName>
        <fullName evidence="8">Nudix hydrolase domain-containing protein</fullName>
    </recommendedName>
</protein>
<evidence type="ECO:0000256" key="3">
    <source>
        <dbReference type="ARBA" id="ARBA00022723"/>
    </source>
</evidence>
<dbReference type="GO" id="GO:0010945">
    <property type="term" value="F:coenzyme A diphosphatase activity"/>
    <property type="evidence" value="ECO:0007669"/>
    <property type="project" value="InterPro"/>
</dbReference>
<dbReference type="FunFam" id="3.90.79.10:FF:000036">
    <property type="entry name" value="Nudix hydrolase 11"/>
    <property type="match status" value="1"/>
</dbReference>
<dbReference type="InterPro" id="IPR015797">
    <property type="entry name" value="NUDIX_hydrolase-like_dom_sf"/>
</dbReference>
<dbReference type="GO" id="GO:0005737">
    <property type="term" value="C:cytoplasm"/>
    <property type="evidence" value="ECO:0007669"/>
    <property type="project" value="UniProtKB-ARBA"/>
</dbReference>
<evidence type="ECO:0000256" key="2">
    <source>
        <dbReference type="ARBA" id="ARBA00001946"/>
    </source>
</evidence>
<comment type="cofactor">
    <cofactor evidence="1">
        <name>Mn(2+)</name>
        <dbReference type="ChEBI" id="CHEBI:29035"/>
    </cofactor>
</comment>
<keyword evidence="6" id="KW-0464">Manganese</keyword>
<dbReference type="CDD" id="cd03426">
    <property type="entry name" value="NUDIX_CoAse_Nudt7"/>
    <property type="match status" value="1"/>
</dbReference>
<dbReference type="EMBL" id="CM035431">
    <property type="protein sequence ID" value="KAH7296315.1"/>
    <property type="molecule type" value="Genomic_DNA"/>
</dbReference>
<comment type="caution">
    <text evidence="9">The sequence shown here is derived from an EMBL/GenBank/DDBJ whole genome shotgun (WGS) entry which is preliminary data.</text>
</comment>
<dbReference type="InterPro" id="IPR045121">
    <property type="entry name" value="CoAse"/>
</dbReference>
<keyword evidence="3" id="KW-0479">Metal-binding</keyword>
<dbReference type="SUPFAM" id="SSF55811">
    <property type="entry name" value="Nudix"/>
    <property type="match status" value="1"/>
</dbReference>
<reference evidence="9" key="1">
    <citation type="submission" date="2021-08" db="EMBL/GenBank/DDBJ databases">
        <title>WGS assembly of Ceratopteris richardii.</title>
        <authorList>
            <person name="Marchant D.B."/>
            <person name="Chen G."/>
            <person name="Jenkins J."/>
            <person name="Shu S."/>
            <person name="Leebens-Mack J."/>
            <person name="Grimwood J."/>
            <person name="Schmutz J."/>
            <person name="Soltis P."/>
            <person name="Soltis D."/>
            <person name="Chen Z.-H."/>
        </authorList>
    </citation>
    <scope>NUCLEOTIDE SEQUENCE</scope>
    <source>
        <strain evidence="9">Whitten #5841</strain>
        <tissue evidence="9">Leaf</tissue>
    </source>
</reference>
<comment type="cofactor">
    <cofactor evidence="2">
        <name>Mg(2+)</name>
        <dbReference type="ChEBI" id="CHEBI:18420"/>
    </cofactor>
</comment>
<dbReference type="AlphaFoldDB" id="A0A8T2RL86"/>
<keyword evidence="5" id="KW-0460">Magnesium</keyword>
<dbReference type="GO" id="GO:0015938">
    <property type="term" value="P:coenzyme A catabolic process"/>
    <property type="evidence" value="ECO:0007669"/>
    <property type="project" value="TreeGrafter"/>
</dbReference>
<dbReference type="PANTHER" id="PTHR12992">
    <property type="entry name" value="NUDIX HYDROLASE"/>
    <property type="match status" value="1"/>
</dbReference>
<name>A0A8T2RL86_CERRI</name>
<dbReference type="InterPro" id="IPR000086">
    <property type="entry name" value="NUDIX_hydrolase_dom"/>
</dbReference>
<dbReference type="PANTHER" id="PTHR12992:SF24">
    <property type="entry name" value="PEROXISOMAL COENZYME A DIPHOSPHATASE NUDT7"/>
    <property type="match status" value="1"/>
</dbReference>
<feature type="region of interest" description="Disordered" evidence="7">
    <location>
        <begin position="42"/>
        <end position="62"/>
    </location>
</feature>
<dbReference type="Proteomes" id="UP000825935">
    <property type="component" value="Chromosome 26"/>
</dbReference>
<dbReference type="OMA" id="GMRDETD"/>
<evidence type="ECO:0000256" key="5">
    <source>
        <dbReference type="ARBA" id="ARBA00022842"/>
    </source>
</evidence>
<dbReference type="GO" id="GO:0015937">
    <property type="term" value="P:coenzyme A biosynthetic process"/>
    <property type="evidence" value="ECO:0007669"/>
    <property type="project" value="UniProtKB-ARBA"/>
</dbReference>
<evidence type="ECO:0000256" key="4">
    <source>
        <dbReference type="ARBA" id="ARBA00022801"/>
    </source>
</evidence>
<organism evidence="9 10">
    <name type="scientific">Ceratopteris richardii</name>
    <name type="common">Triangle waterfern</name>
    <dbReference type="NCBI Taxonomy" id="49495"/>
    <lineage>
        <taxon>Eukaryota</taxon>
        <taxon>Viridiplantae</taxon>
        <taxon>Streptophyta</taxon>
        <taxon>Embryophyta</taxon>
        <taxon>Tracheophyta</taxon>
        <taxon>Polypodiopsida</taxon>
        <taxon>Polypodiidae</taxon>
        <taxon>Polypodiales</taxon>
        <taxon>Pteridineae</taxon>
        <taxon>Pteridaceae</taxon>
        <taxon>Parkerioideae</taxon>
        <taxon>Ceratopteris</taxon>
    </lineage>
</organism>
<proteinExistence type="predicted"/>
<evidence type="ECO:0000256" key="1">
    <source>
        <dbReference type="ARBA" id="ARBA00001936"/>
    </source>
</evidence>
<accession>A0A8T2RL86</accession>
<dbReference type="Pfam" id="PF00293">
    <property type="entry name" value="NUDIX"/>
    <property type="match status" value="1"/>
</dbReference>
<keyword evidence="4" id="KW-0378">Hydrolase</keyword>
<keyword evidence="10" id="KW-1185">Reference proteome</keyword>